<dbReference type="EMBL" id="JBBWWR010000005">
    <property type="protein sequence ID" value="KAK8966773.1"/>
    <property type="molecule type" value="Genomic_DNA"/>
</dbReference>
<reference evidence="1 2" key="1">
    <citation type="journal article" date="2022" name="Nat. Plants">
        <title>Genomes of leafy and leafless Platanthera orchids illuminate the evolution of mycoheterotrophy.</title>
        <authorList>
            <person name="Li M.H."/>
            <person name="Liu K.W."/>
            <person name="Li Z."/>
            <person name="Lu H.C."/>
            <person name="Ye Q.L."/>
            <person name="Zhang D."/>
            <person name="Wang J.Y."/>
            <person name="Li Y.F."/>
            <person name="Zhong Z.M."/>
            <person name="Liu X."/>
            <person name="Yu X."/>
            <person name="Liu D.K."/>
            <person name="Tu X.D."/>
            <person name="Liu B."/>
            <person name="Hao Y."/>
            <person name="Liao X.Y."/>
            <person name="Jiang Y.T."/>
            <person name="Sun W.H."/>
            <person name="Chen J."/>
            <person name="Chen Y.Q."/>
            <person name="Ai Y."/>
            <person name="Zhai J.W."/>
            <person name="Wu S.S."/>
            <person name="Zhou Z."/>
            <person name="Hsiao Y.Y."/>
            <person name="Wu W.L."/>
            <person name="Chen Y.Y."/>
            <person name="Lin Y.F."/>
            <person name="Hsu J.L."/>
            <person name="Li C.Y."/>
            <person name="Wang Z.W."/>
            <person name="Zhao X."/>
            <person name="Zhong W.Y."/>
            <person name="Ma X.K."/>
            <person name="Ma L."/>
            <person name="Huang J."/>
            <person name="Chen G.Z."/>
            <person name="Huang M.Z."/>
            <person name="Huang L."/>
            <person name="Peng D.H."/>
            <person name="Luo Y.B."/>
            <person name="Zou S.Q."/>
            <person name="Chen S.P."/>
            <person name="Lan S."/>
            <person name="Tsai W.C."/>
            <person name="Van de Peer Y."/>
            <person name="Liu Z.J."/>
        </authorList>
    </citation>
    <scope>NUCLEOTIDE SEQUENCE [LARGE SCALE GENOMIC DNA]</scope>
    <source>
        <strain evidence="1">Lor288</strain>
    </source>
</reference>
<evidence type="ECO:0000313" key="1">
    <source>
        <dbReference type="EMBL" id="KAK8966773.1"/>
    </source>
</evidence>
<gene>
    <name evidence="1" type="ORF">KSP40_PGU014227</name>
</gene>
<keyword evidence="2" id="KW-1185">Reference proteome</keyword>
<organism evidence="1 2">
    <name type="scientific">Platanthera guangdongensis</name>
    <dbReference type="NCBI Taxonomy" id="2320717"/>
    <lineage>
        <taxon>Eukaryota</taxon>
        <taxon>Viridiplantae</taxon>
        <taxon>Streptophyta</taxon>
        <taxon>Embryophyta</taxon>
        <taxon>Tracheophyta</taxon>
        <taxon>Spermatophyta</taxon>
        <taxon>Magnoliopsida</taxon>
        <taxon>Liliopsida</taxon>
        <taxon>Asparagales</taxon>
        <taxon>Orchidaceae</taxon>
        <taxon>Orchidoideae</taxon>
        <taxon>Orchideae</taxon>
        <taxon>Orchidinae</taxon>
        <taxon>Platanthera</taxon>
    </lineage>
</organism>
<comment type="caution">
    <text evidence="1">The sequence shown here is derived from an EMBL/GenBank/DDBJ whole genome shotgun (WGS) entry which is preliminary data.</text>
</comment>
<protein>
    <submittedName>
        <fullName evidence="1">Uncharacterized protein</fullName>
    </submittedName>
</protein>
<dbReference type="Proteomes" id="UP001412067">
    <property type="component" value="Unassembled WGS sequence"/>
</dbReference>
<sequence length="76" mass="8306">MAKKLGEAETAEKVCVVTPKAEESKLKPVLICPPAPRKYQEKRKGATLQPRQGFGLIPKNLTTLFSLQAGNELRAS</sequence>
<accession>A0ABR2MV36</accession>
<proteinExistence type="predicted"/>
<name>A0ABR2MV36_9ASPA</name>
<evidence type="ECO:0000313" key="2">
    <source>
        <dbReference type="Proteomes" id="UP001412067"/>
    </source>
</evidence>